<feature type="domain" description="YjeF N-terminal" evidence="21">
    <location>
        <begin position="13"/>
        <end position="210"/>
    </location>
</feature>
<dbReference type="EMBL" id="LAJE02000185">
    <property type="protein sequence ID" value="OEO30798.1"/>
    <property type="molecule type" value="Genomic_DNA"/>
</dbReference>
<keyword evidence="13" id="KW-0511">Multifunctional enzyme</keyword>
<proteinExistence type="inferred from homology"/>
<evidence type="ECO:0000256" key="17">
    <source>
        <dbReference type="HAMAP-Rule" id="MF_01965"/>
    </source>
</evidence>
<dbReference type="Proteomes" id="UP000095463">
    <property type="component" value="Unassembled WGS sequence"/>
</dbReference>
<evidence type="ECO:0000256" key="9">
    <source>
        <dbReference type="ARBA" id="ARBA00022958"/>
    </source>
</evidence>
<dbReference type="GO" id="GO:0052856">
    <property type="term" value="F:NAD(P)HX epimerase activity"/>
    <property type="evidence" value="ECO:0007669"/>
    <property type="project" value="UniProtKB-UniRule"/>
</dbReference>
<keyword evidence="9 18" id="KW-0630">Potassium</keyword>
<feature type="domain" description="YjeF C-terminal" evidence="20">
    <location>
        <begin position="218"/>
        <end position="489"/>
    </location>
</feature>
<dbReference type="RefSeq" id="WP_069909991.1">
    <property type="nucleotide sequence ID" value="NZ_LAJE02000185.1"/>
</dbReference>
<comment type="similarity">
    <text evidence="4 19">In the C-terminal section; belongs to the NnrD/CARKD family.</text>
</comment>
<keyword evidence="7 17" id="KW-0067">ATP-binding</keyword>
<gene>
    <name evidence="17" type="primary">nnrD</name>
    <name evidence="18" type="synonym">nnrE</name>
    <name evidence="22" type="ORF">VW23_019405</name>
</gene>
<comment type="cofactor">
    <cofactor evidence="17">
        <name>Mg(2+)</name>
        <dbReference type="ChEBI" id="CHEBI:18420"/>
    </cofactor>
</comment>
<comment type="similarity">
    <text evidence="18">Belongs to the NnrE/AIBP family.</text>
</comment>
<keyword evidence="5 18" id="KW-0479">Metal-binding</keyword>
<dbReference type="Pfam" id="PF01256">
    <property type="entry name" value="Carb_kinase"/>
    <property type="match status" value="1"/>
</dbReference>
<dbReference type="NCBIfam" id="TIGR00196">
    <property type="entry name" value="yjeF_cterm"/>
    <property type="match status" value="1"/>
</dbReference>
<dbReference type="GO" id="GO:0052855">
    <property type="term" value="F:ADP-dependent NAD(P)H-hydrate dehydratase activity"/>
    <property type="evidence" value="ECO:0007669"/>
    <property type="project" value="UniProtKB-UniRule"/>
</dbReference>
<evidence type="ECO:0000256" key="14">
    <source>
        <dbReference type="ARBA" id="ARBA00025153"/>
    </source>
</evidence>
<protein>
    <recommendedName>
        <fullName evidence="19">Bifunctional NAD(P)H-hydrate repair enzyme</fullName>
    </recommendedName>
    <alternativeName>
        <fullName evidence="19">Nicotinamide nucleotide repair protein</fullName>
    </alternativeName>
    <domain>
        <recommendedName>
            <fullName evidence="19">ADP-dependent (S)-NAD(P)H-hydrate dehydratase</fullName>
            <ecNumber evidence="19">4.2.1.136</ecNumber>
        </recommendedName>
        <alternativeName>
            <fullName evidence="19">ADP-dependent NAD(P)HX dehydratase</fullName>
        </alternativeName>
    </domain>
    <domain>
        <recommendedName>
            <fullName evidence="19">NAD(P)H-hydrate epimerase</fullName>
            <ecNumber evidence="19">5.1.99.6</ecNumber>
        </recommendedName>
    </domain>
</protein>
<evidence type="ECO:0000256" key="4">
    <source>
        <dbReference type="ARBA" id="ARBA00009524"/>
    </source>
</evidence>
<feature type="binding site" evidence="18">
    <location>
        <begin position="59"/>
        <end position="63"/>
    </location>
    <ligand>
        <name>(6S)-NADPHX</name>
        <dbReference type="ChEBI" id="CHEBI:64076"/>
    </ligand>
</feature>
<dbReference type="InterPro" id="IPR004443">
    <property type="entry name" value="YjeF_N_dom"/>
</dbReference>
<dbReference type="GO" id="GO:0110051">
    <property type="term" value="P:metabolite repair"/>
    <property type="evidence" value="ECO:0007669"/>
    <property type="project" value="TreeGrafter"/>
</dbReference>
<comment type="caution">
    <text evidence="22">The sequence shown here is derived from an EMBL/GenBank/DDBJ whole genome shotgun (WGS) entry which is preliminary data.</text>
</comment>
<dbReference type="GO" id="GO:0046496">
    <property type="term" value="P:nicotinamide nucleotide metabolic process"/>
    <property type="evidence" value="ECO:0007669"/>
    <property type="project" value="UniProtKB-UniRule"/>
</dbReference>
<name>A0A1E5XQC4_9HYPH</name>
<feature type="binding site" evidence="18">
    <location>
        <position position="60"/>
    </location>
    <ligand>
        <name>K(+)</name>
        <dbReference type="ChEBI" id="CHEBI:29103"/>
    </ligand>
</feature>
<comment type="cofactor">
    <cofactor evidence="18 19">
        <name>K(+)</name>
        <dbReference type="ChEBI" id="CHEBI:29103"/>
    </cofactor>
    <text evidence="18 19">Binds 1 potassium ion per subunit.</text>
</comment>
<feature type="binding site" evidence="17">
    <location>
        <position position="434"/>
    </location>
    <ligand>
        <name>(6S)-NADPHX</name>
        <dbReference type="ChEBI" id="CHEBI:64076"/>
    </ligand>
</feature>
<dbReference type="Gene3D" id="3.40.50.10260">
    <property type="entry name" value="YjeF N-terminal domain"/>
    <property type="match status" value="1"/>
</dbReference>
<evidence type="ECO:0000313" key="23">
    <source>
        <dbReference type="Proteomes" id="UP000095463"/>
    </source>
</evidence>
<dbReference type="GO" id="GO:0005524">
    <property type="term" value="F:ATP binding"/>
    <property type="evidence" value="ECO:0007669"/>
    <property type="project" value="UniProtKB-UniRule"/>
</dbReference>
<evidence type="ECO:0000256" key="12">
    <source>
        <dbReference type="ARBA" id="ARBA00023239"/>
    </source>
</evidence>
<comment type="function">
    <text evidence="17">Catalyzes the dehydration of the S-form of NAD(P)HX at the expense of ADP, which is converted to AMP. Together with NAD(P)HX epimerase, which catalyzes the epimerization of the S- and R-forms, the enzyme allows the repair of both epimers of NAD(P)HX, a damaged form of NAD(P)H that is a result of enzymatic or heat-dependent hydration.</text>
</comment>
<dbReference type="InterPro" id="IPR017953">
    <property type="entry name" value="Carbohydrate_kinase_pred_CS"/>
</dbReference>
<dbReference type="Pfam" id="PF03853">
    <property type="entry name" value="YjeF_N"/>
    <property type="match status" value="1"/>
</dbReference>
<evidence type="ECO:0000256" key="2">
    <source>
        <dbReference type="ARBA" id="ARBA00000909"/>
    </source>
</evidence>
<reference evidence="22 23" key="1">
    <citation type="journal article" date="2015" name="Genome Announc.">
        <title>Genome Assemblies of Three Soil-Associated Devosia species: D. insulae, D. limi, and D. soli.</title>
        <authorList>
            <person name="Hassan Y.I."/>
            <person name="Lepp D."/>
            <person name="Zhou T."/>
        </authorList>
    </citation>
    <scope>NUCLEOTIDE SEQUENCE [LARGE SCALE GENOMIC DNA]</scope>
    <source>
        <strain evidence="22 23">DS-56</strain>
    </source>
</reference>
<evidence type="ECO:0000259" key="20">
    <source>
        <dbReference type="PROSITE" id="PS51383"/>
    </source>
</evidence>
<comment type="catalytic activity">
    <reaction evidence="2 18 19">
        <text>(6R)-NADPHX = (6S)-NADPHX</text>
        <dbReference type="Rhea" id="RHEA:32227"/>
        <dbReference type="ChEBI" id="CHEBI:64076"/>
        <dbReference type="ChEBI" id="CHEBI:64077"/>
        <dbReference type="EC" id="5.1.99.6"/>
    </reaction>
</comment>
<evidence type="ECO:0000256" key="16">
    <source>
        <dbReference type="ARBA" id="ARBA00049209"/>
    </source>
</evidence>
<feature type="binding site" evidence="17">
    <location>
        <position position="371"/>
    </location>
    <ligand>
        <name>(6S)-NADPHX</name>
        <dbReference type="ChEBI" id="CHEBI:64076"/>
    </ligand>
</feature>
<dbReference type="EC" id="4.2.1.136" evidence="19"/>
<dbReference type="PROSITE" id="PS51385">
    <property type="entry name" value="YJEF_N"/>
    <property type="match status" value="1"/>
</dbReference>
<dbReference type="PANTHER" id="PTHR12592">
    <property type="entry name" value="ATP-DEPENDENT (S)-NAD(P)H-HYDRATE DEHYDRATASE FAMILY MEMBER"/>
    <property type="match status" value="1"/>
</dbReference>
<dbReference type="Gene3D" id="3.40.1190.20">
    <property type="match status" value="1"/>
</dbReference>
<evidence type="ECO:0000256" key="13">
    <source>
        <dbReference type="ARBA" id="ARBA00023268"/>
    </source>
</evidence>
<dbReference type="OrthoDB" id="9806925at2"/>
<evidence type="ECO:0000256" key="7">
    <source>
        <dbReference type="ARBA" id="ARBA00022840"/>
    </source>
</evidence>
<comment type="function">
    <text evidence="14 19">Bifunctional enzyme that catalyzes the epimerization of the S- and R-forms of NAD(P)HX and the dehydration of the S-form of NAD(P)HX at the expense of ADP, which is converted to AMP. This allows the repair of both epimers of NAD(P)HX, a damaged form of NAD(P)H that is a result of enzymatic or heat-dependent hydration.</text>
</comment>
<sequence length="491" mass="50516">MTSEHVLLTPAEMGRADALAVASGIQSFKLMEAAGNAVAELVAERYPDGQVLILCGPGNNGGDGFVAAKKLKELGREVRVALFGDRERLAGDAAFFADLWNGPIQAARPDGLRGAKVLVDALLGAGLDREIEGGLAELIEAVNGLRVPIVAVDVPSGIDGTSGQVRGVAIKADVSVTFFRLKPGHLLLPGRQQCGEVVLAEIGIPDSVLGDIRPNLNRNNPDLWQLPRLEADGHKFTRGHCVVMSGGPLQTGASRMTATAALRTGAGLVTLAGAHSSLLIQANHVTAIMLKPVDGAASLQLLLHDQRINTVVIGPAAGLGEATKANVLAVLASQVATVLDADALTSFKDSPEALFSAIKARPQRAVVMTPHEGEFERLFGKVDGSKVDRARSAALRSGAIVVLKGSDTVVAAPDGHAVINDNAPAILGTAGSGDVLAGIIAGLLAQGMKGFDAACAGVWIHGETGNLWGGPGLIAEDLPGLIPDVLAELTE</sequence>
<dbReference type="HAMAP" id="MF_01965">
    <property type="entry name" value="NADHX_dehydratase"/>
    <property type="match status" value="1"/>
</dbReference>
<dbReference type="AlphaFoldDB" id="A0A1E5XQC4"/>
<dbReference type="PROSITE" id="PS51383">
    <property type="entry name" value="YJEF_C_3"/>
    <property type="match status" value="1"/>
</dbReference>
<comment type="caution">
    <text evidence="17">Lacks conserved residue(s) required for the propagation of feature annotation.</text>
</comment>
<dbReference type="HAMAP" id="MF_01966">
    <property type="entry name" value="NADHX_epimerase"/>
    <property type="match status" value="1"/>
</dbReference>
<dbReference type="GO" id="GO:0046872">
    <property type="term" value="F:metal ion binding"/>
    <property type="evidence" value="ECO:0007669"/>
    <property type="project" value="UniProtKB-UniRule"/>
</dbReference>
<comment type="catalytic activity">
    <reaction evidence="1 18 19">
        <text>(6R)-NADHX = (6S)-NADHX</text>
        <dbReference type="Rhea" id="RHEA:32215"/>
        <dbReference type="ChEBI" id="CHEBI:64074"/>
        <dbReference type="ChEBI" id="CHEBI:64075"/>
        <dbReference type="EC" id="5.1.99.6"/>
    </reaction>
</comment>
<dbReference type="PIRSF" id="PIRSF017184">
    <property type="entry name" value="Nnr"/>
    <property type="match status" value="1"/>
</dbReference>
<keyword evidence="6 17" id="KW-0547">Nucleotide-binding</keyword>
<evidence type="ECO:0000256" key="19">
    <source>
        <dbReference type="PIRNR" id="PIRNR017184"/>
    </source>
</evidence>
<comment type="catalytic activity">
    <reaction evidence="15 17 19">
        <text>(6S)-NADHX + ADP = AMP + phosphate + NADH + H(+)</text>
        <dbReference type="Rhea" id="RHEA:32223"/>
        <dbReference type="ChEBI" id="CHEBI:15378"/>
        <dbReference type="ChEBI" id="CHEBI:43474"/>
        <dbReference type="ChEBI" id="CHEBI:57945"/>
        <dbReference type="ChEBI" id="CHEBI:64074"/>
        <dbReference type="ChEBI" id="CHEBI:456215"/>
        <dbReference type="ChEBI" id="CHEBI:456216"/>
        <dbReference type="EC" id="4.2.1.136"/>
    </reaction>
</comment>
<comment type="catalytic activity">
    <reaction evidence="16 17 19">
        <text>(6S)-NADPHX + ADP = AMP + phosphate + NADPH + H(+)</text>
        <dbReference type="Rhea" id="RHEA:32235"/>
        <dbReference type="ChEBI" id="CHEBI:15378"/>
        <dbReference type="ChEBI" id="CHEBI:43474"/>
        <dbReference type="ChEBI" id="CHEBI:57783"/>
        <dbReference type="ChEBI" id="CHEBI:64076"/>
        <dbReference type="ChEBI" id="CHEBI:456215"/>
        <dbReference type="ChEBI" id="CHEBI:456216"/>
        <dbReference type="EC" id="4.2.1.136"/>
    </reaction>
</comment>
<feature type="binding site" evidence="17">
    <location>
        <begin position="404"/>
        <end position="408"/>
    </location>
    <ligand>
        <name>AMP</name>
        <dbReference type="ChEBI" id="CHEBI:456215"/>
    </ligand>
</feature>
<organism evidence="22 23">
    <name type="scientific">Devosia insulae DS-56</name>
    <dbReference type="NCBI Taxonomy" id="1116389"/>
    <lineage>
        <taxon>Bacteria</taxon>
        <taxon>Pseudomonadati</taxon>
        <taxon>Pseudomonadota</taxon>
        <taxon>Alphaproteobacteria</taxon>
        <taxon>Hyphomicrobiales</taxon>
        <taxon>Devosiaceae</taxon>
        <taxon>Devosia</taxon>
    </lineage>
</organism>
<accession>A0A1E5XQC4</accession>
<evidence type="ECO:0000256" key="15">
    <source>
        <dbReference type="ARBA" id="ARBA00048238"/>
    </source>
</evidence>
<dbReference type="InterPro" id="IPR029056">
    <property type="entry name" value="Ribokinase-like"/>
</dbReference>
<dbReference type="PANTHER" id="PTHR12592:SF0">
    <property type="entry name" value="ATP-DEPENDENT (S)-NAD(P)H-HYDRATE DEHYDRATASE"/>
    <property type="match status" value="1"/>
</dbReference>
<keyword evidence="23" id="KW-1185">Reference proteome</keyword>
<dbReference type="InterPro" id="IPR000631">
    <property type="entry name" value="CARKD"/>
</dbReference>
<evidence type="ECO:0000256" key="3">
    <source>
        <dbReference type="ARBA" id="ARBA00006001"/>
    </source>
</evidence>
<evidence type="ECO:0000256" key="6">
    <source>
        <dbReference type="ARBA" id="ARBA00022741"/>
    </source>
</evidence>
<keyword evidence="10 17" id="KW-0520">NAD</keyword>
<comment type="similarity">
    <text evidence="3 19">In the N-terminal section; belongs to the NnrE/AIBP family.</text>
</comment>
<keyword evidence="12 17" id="KW-0456">Lyase</keyword>
<feature type="binding site" evidence="17">
    <location>
        <position position="253"/>
    </location>
    <ligand>
        <name>(6S)-NADPHX</name>
        <dbReference type="ChEBI" id="CHEBI:64076"/>
    </ligand>
</feature>
<dbReference type="EC" id="5.1.99.6" evidence="19"/>
<dbReference type="InterPro" id="IPR036652">
    <property type="entry name" value="YjeF_N_dom_sf"/>
</dbReference>
<evidence type="ECO:0000256" key="1">
    <source>
        <dbReference type="ARBA" id="ARBA00000013"/>
    </source>
</evidence>
<dbReference type="InterPro" id="IPR030677">
    <property type="entry name" value="Nnr"/>
</dbReference>
<keyword evidence="11 18" id="KW-0413">Isomerase</keyword>
<dbReference type="PROSITE" id="PS01050">
    <property type="entry name" value="YJEF_C_2"/>
    <property type="match status" value="1"/>
</dbReference>
<evidence type="ECO:0000313" key="22">
    <source>
        <dbReference type="EMBL" id="OEO30798.1"/>
    </source>
</evidence>
<evidence type="ECO:0000256" key="18">
    <source>
        <dbReference type="HAMAP-Rule" id="MF_01966"/>
    </source>
</evidence>
<comment type="subunit">
    <text evidence="17">Homotetramer.</text>
</comment>
<dbReference type="SUPFAM" id="SSF53613">
    <property type="entry name" value="Ribokinase-like"/>
    <property type="match status" value="1"/>
</dbReference>
<evidence type="ECO:0000256" key="11">
    <source>
        <dbReference type="ARBA" id="ARBA00023235"/>
    </source>
</evidence>
<feature type="binding site" evidence="18">
    <location>
        <position position="153"/>
    </location>
    <ligand>
        <name>(6S)-NADPHX</name>
        <dbReference type="ChEBI" id="CHEBI:64076"/>
    </ligand>
</feature>
<feature type="binding site" evidence="18">
    <location>
        <begin position="124"/>
        <end position="130"/>
    </location>
    <ligand>
        <name>(6S)-NADPHX</name>
        <dbReference type="ChEBI" id="CHEBI:64076"/>
    </ligand>
</feature>
<dbReference type="NCBIfam" id="TIGR00197">
    <property type="entry name" value="yjeF_nterm"/>
    <property type="match status" value="1"/>
</dbReference>
<dbReference type="CDD" id="cd01171">
    <property type="entry name" value="YXKO-related"/>
    <property type="match status" value="1"/>
</dbReference>
<comment type="function">
    <text evidence="18">Catalyzes the epimerization of the S- and R-forms of NAD(P)HX, a damaged form of NAD(P)H that is a result of enzymatic or heat-dependent hydration. This is a prerequisite for the S-specific NAD(P)H-hydrate dehydratase to allow the repair of both epimers of NAD(P)HX.</text>
</comment>
<feature type="binding site" evidence="18">
    <location>
        <position position="156"/>
    </location>
    <ligand>
        <name>K(+)</name>
        <dbReference type="ChEBI" id="CHEBI:29103"/>
    </ligand>
</feature>
<evidence type="ECO:0000256" key="5">
    <source>
        <dbReference type="ARBA" id="ARBA00022723"/>
    </source>
</evidence>
<evidence type="ECO:0000259" key="21">
    <source>
        <dbReference type="PROSITE" id="PS51385"/>
    </source>
</evidence>
<dbReference type="SUPFAM" id="SSF64153">
    <property type="entry name" value="YjeF N-terminal domain-like"/>
    <property type="match status" value="1"/>
</dbReference>
<evidence type="ECO:0000256" key="10">
    <source>
        <dbReference type="ARBA" id="ARBA00023027"/>
    </source>
</evidence>
<comment type="similarity">
    <text evidence="17">Belongs to the NnrD/CARKD family.</text>
</comment>
<keyword evidence="8 17" id="KW-0521">NADP</keyword>
<feature type="binding site" evidence="18">
    <location>
        <position position="120"/>
    </location>
    <ligand>
        <name>K(+)</name>
        <dbReference type="ChEBI" id="CHEBI:29103"/>
    </ligand>
</feature>
<feature type="binding site" evidence="17">
    <location>
        <position position="433"/>
    </location>
    <ligand>
        <name>AMP</name>
        <dbReference type="ChEBI" id="CHEBI:456215"/>
    </ligand>
</feature>
<evidence type="ECO:0000256" key="8">
    <source>
        <dbReference type="ARBA" id="ARBA00022857"/>
    </source>
</evidence>